<feature type="compositionally biased region" description="Basic and acidic residues" evidence="1">
    <location>
        <begin position="228"/>
        <end position="237"/>
    </location>
</feature>
<proteinExistence type="predicted"/>
<evidence type="ECO:0000313" key="2">
    <source>
        <dbReference type="EMBL" id="KAK8394957.1"/>
    </source>
</evidence>
<protein>
    <submittedName>
        <fullName evidence="2">Uncharacterized protein</fullName>
    </submittedName>
</protein>
<feature type="region of interest" description="Disordered" evidence="1">
    <location>
        <begin position="417"/>
        <end position="550"/>
    </location>
</feature>
<feature type="compositionally biased region" description="Basic residues" evidence="1">
    <location>
        <begin position="519"/>
        <end position="530"/>
    </location>
</feature>
<comment type="caution">
    <text evidence="2">The sequence shown here is derived from an EMBL/GenBank/DDBJ whole genome shotgun (WGS) entry which is preliminary data.</text>
</comment>
<dbReference type="EMBL" id="JARAKH010000018">
    <property type="protein sequence ID" value="KAK8394957.1"/>
    <property type="molecule type" value="Genomic_DNA"/>
</dbReference>
<organism evidence="2 3">
    <name type="scientific">Scylla paramamosain</name>
    <name type="common">Mud crab</name>
    <dbReference type="NCBI Taxonomy" id="85552"/>
    <lineage>
        <taxon>Eukaryota</taxon>
        <taxon>Metazoa</taxon>
        <taxon>Ecdysozoa</taxon>
        <taxon>Arthropoda</taxon>
        <taxon>Crustacea</taxon>
        <taxon>Multicrustacea</taxon>
        <taxon>Malacostraca</taxon>
        <taxon>Eumalacostraca</taxon>
        <taxon>Eucarida</taxon>
        <taxon>Decapoda</taxon>
        <taxon>Pleocyemata</taxon>
        <taxon>Brachyura</taxon>
        <taxon>Eubrachyura</taxon>
        <taxon>Portunoidea</taxon>
        <taxon>Portunidae</taxon>
        <taxon>Portuninae</taxon>
        <taxon>Scylla</taxon>
    </lineage>
</organism>
<feature type="region of interest" description="Disordered" evidence="1">
    <location>
        <begin position="710"/>
        <end position="730"/>
    </location>
</feature>
<evidence type="ECO:0000313" key="3">
    <source>
        <dbReference type="Proteomes" id="UP001487740"/>
    </source>
</evidence>
<feature type="compositionally biased region" description="Polar residues" evidence="1">
    <location>
        <begin position="287"/>
        <end position="305"/>
    </location>
</feature>
<feature type="compositionally biased region" description="Basic and acidic residues" evidence="1">
    <location>
        <begin position="710"/>
        <end position="728"/>
    </location>
</feature>
<reference evidence="2 3" key="1">
    <citation type="submission" date="2023-03" db="EMBL/GenBank/DDBJ databases">
        <title>High-quality genome of Scylla paramamosain provides insights in environmental adaptation.</title>
        <authorList>
            <person name="Zhang L."/>
        </authorList>
    </citation>
    <scope>NUCLEOTIDE SEQUENCE [LARGE SCALE GENOMIC DNA]</scope>
    <source>
        <strain evidence="2">LZ_2023a</strain>
        <tissue evidence="2">Muscle</tissue>
    </source>
</reference>
<feature type="compositionally biased region" description="Basic and acidic residues" evidence="1">
    <location>
        <begin position="376"/>
        <end position="388"/>
    </location>
</feature>
<sequence length="815" mass="90686">MVDDLSTEALIQRFQEECRSCTYPTDAAGIKKRYKDTALILFKEDLDDGILRNYLTFGTRRSSSVSQYGNTPVVIRRSRSSNGELTTVVEQVSALQGRSTRSNYTLLEAGEKDTDSDFENDFQESRFNSDESFAIKENDEDSKHKADSTESIQKHQAVHETSKVNTQTTVCLQESTSTINDQQNQDHDGKKSFSHNDPSAHPCRESVEGDAVQLPEEYRKHDKKRISRNSEEIETKVSELSAIDENRQLTAEAHKDHISSPNSGRNLNQQVPDDSSLQATSEEKDASQTFLQNTYEPTSITSNDKVQNRRSTPEIDHAAILREFVQQPSRRSKSLPQSKNEANLSTPETSIKEELRENLKLVELKIVESSDNIFEQSDRETDAQDTEKTLTTSDIPHLSDESDVVFIDAGSPSLSRAKFSCDSCSGSTEEVLQSHGKEKSCLDKTTDKPAAPPQTPEPSTFILDKGINTPDKSTGTSQAPEPDTVSKNSETKKGEITTRRRHDSHNSFRDLPIRSPTPPRRKPQKSPRTPKLREKTRNRNSSLALTSDEEAQELLANGTRSASPTSKTGDLRFFSFSLKKEKSKSATNLGSKRNRERVRLTSMKLSLEDPGVVNPKLGSSKIEDSHFDNSGKRVGVRSMMIDGTIKRNFIVIHPSDDSDTIGLAPMTPQAAEKEATPATTPEALSTVKTRITTPNTEKLEVMKRISSQTKLKEELSDIPENLKDESRGSFRGSLSVSQISRSLRIKQNKKNLEHLPLKTSHSLSSEPVCPSPSSSQILYKSPSLLSRVDCDSPVSAQKVHHAGDSRTVSKFCVVM</sequence>
<dbReference type="AlphaFoldDB" id="A0AAW0U890"/>
<feature type="compositionally biased region" description="Polar residues" evidence="1">
    <location>
        <begin position="470"/>
        <end position="479"/>
    </location>
</feature>
<feature type="compositionally biased region" description="Basic and acidic residues" evidence="1">
    <location>
        <begin position="435"/>
        <end position="447"/>
    </location>
</feature>
<name>A0AAW0U890_SCYPA</name>
<feature type="compositionally biased region" description="Basic and acidic residues" evidence="1">
    <location>
        <begin position="126"/>
        <end position="148"/>
    </location>
</feature>
<feature type="region of interest" description="Disordered" evidence="1">
    <location>
        <begin position="126"/>
        <end position="164"/>
    </location>
</feature>
<feature type="region of interest" description="Disordered" evidence="1">
    <location>
        <begin position="177"/>
        <end position="239"/>
    </location>
</feature>
<accession>A0AAW0U890</accession>
<gene>
    <name evidence="2" type="ORF">O3P69_006025</name>
</gene>
<feature type="compositionally biased region" description="Polar residues" evidence="1">
    <location>
        <begin position="326"/>
        <end position="349"/>
    </location>
</feature>
<feature type="region of interest" description="Disordered" evidence="1">
    <location>
        <begin position="324"/>
        <end position="350"/>
    </location>
</feature>
<feature type="compositionally biased region" description="Polar residues" evidence="1">
    <location>
        <begin position="259"/>
        <end position="280"/>
    </location>
</feature>
<feature type="region of interest" description="Disordered" evidence="1">
    <location>
        <begin position="253"/>
        <end position="311"/>
    </location>
</feature>
<dbReference type="Proteomes" id="UP001487740">
    <property type="component" value="Unassembled WGS sequence"/>
</dbReference>
<feature type="compositionally biased region" description="Basic and acidic residues" evidence="1">
    <location>
        <begin position="489"/>
        <end position="512"/>
    </location>
</feature>
<feature type="region of interest" description="Disordered" evidence="1">
    <location>
        <begin position="375"/>
        <end position="396"/>
    </location>
</feature>
<keyword evidence="3" id="KW-1185">Reference proteome</keyword>
<feature type="compositionally biased region" description="Polar residues" evidence="1">
    <location>
        <begin position="422"/>
        <end position="431"/>
    </location>
</feature>
<evidence type="ECO:0000256" key="1">
    <source>
        <dbReference type="SAM" id="MobiDB-lite"/>
    </source>
</evidence>